<dbReference type="GO" id="GO:0032543">
    <property type="term" value="P:mitochondrial translation"/>
    <property type="evidence" value="ECO:0007669"/>
    <property type="project" value="TreeGrafter"/>
</dbReference>
<dbReference type="InterPro" id="IPR000795">
    <property type="entry name" value="T_Tr_GTP-bd_dom"/>
</dbReference>
<proteinExistence type="predicted"/>
<evidence type="ECO:0000259" key="4">
    <source>
        <dbReference type="PROSITE" id="PS51722"/>
    </source>
</evidence>
<keyword evidence="2" id="KW-0648">Protein biosynthesis</keyword>
<sequence length="108" mass="12230">MDGAVTIIEGVAGVQAQTETVWRQATTYLLPNVIYVNKMDREGANFEHAVQTIRDRLQVKPIVVQIPIFDSNHRFRGVIDIIKKLAIQYSDDDELGLTPVSTIRFQEC</sequence>
<organism evidence="5">
    <name type="scientific">Rhodosorus marinus</name>
    <dbReference type="NCBI Taxonomy" id="101924"/>
    <lineage>
        <taxon>Eukaryota</taxon>
        <taxon>Rhodophyta</taxon>
        <taxon>Stylonematophyceae</taxon>
        <taxon>Stylonematales</taxon>
        <taxon>Stylonemataceae</taxon>
        <taxon>Rhodosorus</taxon>
    </lineage>
</organism>
<evidence type="ECO:0000256" key="2">
    <source>
        <dbReference type="ARBA" id="ARBA00022917"/>
    </source>
</evidence>
<evidence type="ECO:0000256" key="1">
    <source>
        <dbReference type="ARBA" id="ARBA00022741"/>
    </source>
</evidence>
<dbReference type="InterPro" id="IPR027417">
    <property type="entry name" value="P-loop_NTPase"/>
</dbReference>
<dbReference type="PANTHER" id="PTHR43261:SF1">
    <property type="entry name" value="RIBOSOME-RELEASING FACTOR 2, MITOCHONDRIAL"/>
    <property type="match status" value="1"/>
</dbReference>
<keyword evidence="3" id="KW-0342">GTP-binding</keyword>
<evidence type="ECO:0000313" key="5">
    <source>
        <dbReference type="EMBL" id="CAE0051809.1"/>
    </source>
</evidence>
<feature type="domain" description="Tr-type G" evidence="4">
    <location>
        <begin position="1"/>
        <end position="108"/>
    </location>
</feature>
<dbReference type="AlphaFoldDB" id="A0A7S3EGX5"/>
<gene>
    <name evidence="5" type="ORF">RMAR00112_LOCUS19809</name>
</gene>
<protein>
    <recommendedName>
        <fullName evidence="4">Tr-type G domain-containing protein</fullName>
    </recommendedName>
</protein>
<accession>A0A7S3EGX5</accession>
<dbReference type="EMBL" id="HBHW01025520">
    <property type="protein sequence ID" value="CAE0051809.1"/>
    <property type="molecule type" value="Transcribed_RNA"/>
</dbReference>
<dbReference type="GO" id="GO:0003924">
    <property type="term" value="F:GTPase activity"/>
    <property type="evidence" value="ECO:0007669"/>
    <property type="project" value="InterPro"/>
</dbReference>
<dbReference type="Gene3D" id="3.40.50.300">
    <property type="entry name" value="P-loop containing nucleotide triphosphate hydrolases"/>
    <property type="match status" value="1"/>
</dbReference>
<evidence type="ECO:0000256" key="3">
    <source>
        <dbReference type="ARBA" id="ARBA00023134"/>
    </source>
</evidence>
<dbReference type="GO" id="GO:0005739">
    <property type="term" value="C:mitochondrion"/>
    <property type="evidence" value="ECO:0007669"/>
    <property type="project" value="TreeGrafter"/>
</dbReference>
<dbReference type="PANTHER" id="PTHR43261">
    <property type="entry name" value="TRANSLATION ELONGATION FACTOR G-RELATED"/>
    <property type="match status" value="1"/>
</dbReference>
<name>A0A7S3EGX5_9RHOD</name>
<keyword evidence="1" id="KW-0547">Nucleotide-binding</keyword>
<dbReference type="PROSITE" id="PS51722">
    <property type="entry name" value="G_TR_2"/>
    <property type="match status" value="1"/>
</dbReference>
<dbReference type="SUPFAM" id="SSF52540">
    <property type="entry name" value="P-loop containing nucleoside triphosphate hydrolases"/>
    <property type="match status" value="1"/>
</dbReference>
<reference evidence="5" key="1">
    <citation type="submission" date="2021-01" db="EMBL/GenBank/DDBJ databases">
        <authorList>
            <person name="Corre E."/>
            <person name="Pelletier E."/>
            <person name="Niang G."/>
            <person name="Scheremetjew M."/>
            <person name="Finn R."/>
            <person name="Kale V."/>
            <person name="Holt S."/>
            <person name="Cochrane G."/>
            <person name="Meng A."/>
            <person name="Brown T."/>
            <person name="Cohen L."/>
        </authorList>
    </citation>
    <scope>NUCLEOTIDE SEQUENCE</scope>
    <source>
        <strain evidence="5">CCMP 769</strain>
    </source>
</reference>
<dbReference type="GO" id="GO:0005525">
    <property type="term" value="F:GTP binding"/>
    <property type="evidence" value="ECO:0007669"/>
    <property type="project" value="UniProtKB-KW"/>
</dbReference>
<dbReference type="GO" id="GO:0032790">
    <property type="term" value="P:ribosome disassembly"/>
    <property type="evidence" value="ECO:0007669"/>
    <property type="project" value="TreeGrafter"/>
</dbReference>
<dbReference type="Pfam" id="PF00009">
    <property type="entry name" value="GTP_EFTU"/>
    <property type="match status" value="1"/>
</dbReference>